<feature type="non-terminal residue" evidence="2">
    <location>
        <position position="1"/>
    </location>
</feature>
<sequence>KVEVVAERDETNTVHNVNVTKDVALSVPGSTPKDAVKYQTKLLWTLTDVPGI</sequence>
<comment type="caution">
    <text evidence="2">The sequence shown here is derived from an EMBL/GenBank/DDBJ whole genome shotgun (WGS) entry which is preliminary data.</text>
</comment>
<proteinExistence type="predicted"/>
<dbReference type="Proteomes" id="UP000305511">
    <property type="component" value="Unassembled WGS sequence"/>
</dbReference>
<accession>A0A4U3L5B6</accession>
<dbReference type="EMBL" id="SIYF01000446">
    <property type="protein sequence ID" value="TKK69569.1"/>
    <property type="molecule type" value="Genomic_DNA"/>
</dbReference>
<dbReference type="Pfam" id="PF13731">
    <property type="entry name" value="WxL"/>
    <property type="match status" value="1"/>
</dbReference>
<dbReference type="AlphaFoldDB" id="A0A4U3L5B6"/>
<protein>
    <submittedName>
        <fullName evidence="2">WxL domain-containing protein</fullName>
    </submittedName>
</protein>
<feature type="domain" description="WxL" evidence="1">
    <location>
        <begin position="10"/>
        <end position="50"/>
    </location>
</feature>
<dbReference type="InterPro" id="IPR027994">
    <property type="entry name" value="WxL_dom"/>
</dbReference>
<evidence type="ECO:0000313" key="2">
    <source>
        <dbReference type="EMBL" id="TKK69569.1"/>
    </source>
</evidence>
<organism evidence="2 3">
    <name type="scientific">Enterococcus faecalis</name>
    <name type="common">Streptococcus faecalis</name>
    <dbReference type="NCBI Taxonomy" id="1351"/>
    <lineage>
        <taxon>Bacteria</taxon>
        <taxon>Bacillati</taxon>
        <taxon>Bacillota</taxon>
        <taxon>Bacilli</taxon>
        <taxon>Lactobacillales</taxon>
        <taxon>Enterococcaceae</taxon>
        <taxon>Enterococcus</taxon>
    </lineage>
</organism>
<reference evidence="2 3" key="1">
    <citation type="submission" date="2019-02" db="EMBL/GenBank/DDBJ databases">
        <title>Bacteria dissemination in different level of health care in South Africa: the effectiveness of infections prevention and control.</title>
        <authorList>
            <person name="Shobo C."/>
            <person name="Amoako D.G."/>
            <person name="Allam M."/>
            <person name="Ismail A."/>
            <person name="Bester L.A."/>
            <person name="Essack S.Y."/>
        </authorList>
    </citation>
    <scope>NUCLEOTIDE SEQUENCE [LARGE SCALE GENOMIC DNA]</scope>
    <source>
        <strain evidence="2 3">2SIL2</strain>
    </source>
</reference>
<dbReference type="RefSeq" id="WP_170965591.1">
    <property type="nucleotide sequence ID" value="NZ_SIYF01000446.1"/>
</dbReference>
<name>A0A4U3L5B6_ENTFL</name>
<gene>
    <name evidence="2" type="ORF">EY666_15300</name>
</gene>
<evidence type="ECO:0000313" key="3">
    <source>
        <dbReference type="Proteomes" id="UP000305511"/>
    </source>
</evidence>
<evidence type="ECO:0000259" key="1">
    <source>
        <dbReference type="Pfam" id="PF13731"/>
    </source>
</evidence>